<dbReference type="NCBIfam" id="TIGR01494">
    <property type="entry name" value="ATPase_P-type"/>
    <property type="match status" value="2"/>
</dbReference>
<dbReference type="InterPro" id="IPR023214">
    <property type="entry name" value="HAD_sf"/>
</dbReference>
<feature type="transmembrane region" description="Helical" evidence="12">
    <location>
        <begin position="293"/>
        <end position="314"/>
    </location>
</feature>
<feature type="transmembrane region" description="Helical" evidence="12">
    <location>
        <begin position="912"/>
        <end position="931"/>
    </location>
</feature>
<dbReference type="SFLD" id="SFLDS00003">
    <property type="entry name" value="Haloacid_Dehalogenase"/>
    <property type="match status" value="1"/>
</dbReference>
<dbReference type="Gene3D" id="1.20.1110.10">
    <property type="entry name" value="Calcium-transporting ATPase, transmembrane domain"/>
    <property type="match status" value="1"/>
</dbReference>
<dbReference type="InterPro" id="IPR023299">
    <property type="entry name" value="ATPase_P-typ_cyto_dom_N"/>
</dbReference>
<dbReference type="GO" id="GO:0046873">
    <property type="term" value="F:metal ion transmembrane transporter activity"/>
    <property type="evidence" value="ECO:0007669"/>
    <property type="project" value="UniProtKB-ARBA"/>
</dbReference>
<name>A0A9W7KNP6_9PROT</name>
<dbReference type="SUPFAM" id="SSF81660">
    <property type="entry name" value="Metal cation-transporting ATPase, ATP-binding domain N"/>
    <property type="match status" value="1"/>
</dbReference>
<feature type="transmembrane region" description="Helical" evidence="12">
    <location>
        <begin position="320"/>
        <end position="346"/>
    </location>
</feature>
<dbReference type="InterPro" id="IPR044492">
    <property type="entry name" value="P_typ_ATPase_HD_dom"/>
</dbReference>
<dbReference type="Gene3D" id="2.70.150.10">
    <property type="entry name" value="Calcium-transporting ATPase, cytoplasmic transduction domain A"/>
    <property type="match status" value="1"/>
</dbReference>
<dbReference type="InterPro" id="IPR008250">
    <property type="entry name" value="ATPase_P-typ_transduc_dom_A_sf"/>
</dbReference>
<dbReference type="FunFam" id="3.40.50.1000:FF:000001">
    <property type="entry name" value="Phospholipid-transporting ATPase IC"/>
    <property type="match status" value="1"/>
</dbReference>
<dbReference type="InterPro" id="IPR018303">
    <property type="entry name" value="ATPase_P-typ_P_site"/>
</dbReference>
<dbReference type="SUPFAM" id="SSF56784">
    <property type="entry name" value="HAD-like"/>
    <property type="match status" value="1"/>
</dbReference>
<dbReference type="InterPro" id="IPR036412">
    <property type="entry name" value="HAD-like_sf"/>
</dbReference>
<feature type="region of interest" description="Disordered" evidence="11">
    <location>
        <begin position="968"/>
        <end position="995"/>
    </location>
</feature>
<evidence type="ECO:0000256" key="8">
    <source>
        <dbReference type="ARBA" id="ARBA00022967"/>
    </source>
</evidence>
<dbReference type="SFLD" id="SFLDG00002">
    <property type="entry name" value="C1.7:_P-type_atpase_like"/>
    <property type="match status" value="1"/>
</dbReference>
<evidence type="ECO:0000256" key="4">
    <source>
        <dbReference type="ARBA" id="ARBA00022692"/>
    </source>
</evidence>
<dbReference type="InterPro" id="IPR006068">
    <property type="entry name" value="ATPase_P-typ_cation-transptr_C"/>
</dbReference>
<dbReference type="GO" id="GO:0098662">
    <property type="term" value="P:inorganic cation transmembrane transport"/>
    <property type="evidence" value="ECO:0007669"/>
    <property type="project" value="UniProtKB-ARBA"/>
</dbReference>
<dbReference type="GO" id="GO:0019829">
    <property type="term" value="F:ATPase-coupled monoatomic cation transmembrane transporter activity"/>
    <property type="evidence" value="ECO:0007669"/>
    <property type="project" value="UniProtKB-ARBA"/>
</dbReference>
<dbReference type="SMART" id="SM00831">
    <property type="entry name" value="Cation_ATPase_N"/>
    <property type="match status" value="1"/>
</dbReference>
<feature type="compositionally biased region" description="Basic and acidic residues" evidence="11">
    <location>
        <begin position="978"/>
        <end position="995"/>
    </location>
</feature>
<comment type="subcellular location">
    <subcellularLocation>
        <location evidence="1">Cell membrane</location>
        <topology evidence="1">Multi-pass membrane protein</topology>
    </subcellularLocation>
</comment>
<evidence type="ECO:0000313" key="14">
    <source>
        <dbReference type="EMBL" id="KAA0675756.1"/>
    </source>
</evidence>
<dbReference type="Proteomes" id="UP000480854">
    <property type="component" value="Unassembled WGS sequence"/>
</dbReference>
<reference evidence="14 15" key="1">
    <citation type="submission" date="2018-07" db="EMBL/GenBank/DDBJ databases">
        <title>Genome sequence of Azospirillum sp. ATCC 49961.</title>
        <authorList>
            <person name="Sant'Anna F.H."/>
            <person name="Baldani J.I."/>
            <person name="Zilli J.E."/>
            <person name="Reis V.M."/>
            <person name="Hartmann A."/>
            <person name="Cruz L."/>
            <person name="de Souza E.M."/>
            <person name="de Oliveira Pedrosa F."/>
            <person name="Passaglia L.M.P."/>
        </authorList>
    </citation>
    <scope>NUCLEOTIDE SEQUENCE [LARGE SCALE GENOMIC DNA]</scope>
    <source>
        <strain evidence="14 15">ATCC 49961</strain>
    </source>
</reference>
<evidence type="ECO:0000259" key="13">
    <source>
        <dbReference type="SMART" id="SM00831"/>
    </source>
</evidence>
<keyword evidence="15" id="KW-1185">Reference proteome</keyword>
<organism evidence="14 15">
    <name type="scientific">Roseomonas genomospecies 6</name>
    <dbReference type="NCBI Taxonomy" id="214106"/>
    <lineage>
        <taxon>Bacteria</taxon>
        <taxon>Pseudomonadati</taxon>
        <taxon>Pseudomonadota</taxon>
        <taxon>Alphaproteobacteria</taxon>
        <taxon>Acetobacterales</taxon>
        <taxon>Roseomonadaceae</taxon>
        <taxon>Roseomonas</taxon>
    </lineage>
</organism>
<protein>
    <submittedName>
        <fullName evidence="14">Cation-transporting P-type ATPase</fullName>
    </submittedName>
</protein>
<sequence>MNGDLRPATWRRKILEIASLDQRNGPDTKRTFQADSTGDQGTSLNSSDERHILWHVLDCETVQQRLQSGPNGLGKTEAARRLSRYGPNRLAPPKRRGPLLRLLMQFHNILLYVMMGAAGITALLGHWVDTGVLLAAVVINALIGFLQEGKAEAALDAIRAMLSPHATVTRDGARSEIDAAELVPGDLVLLSSGDRVPADLRLVSVKELRVEEAALTGEALPVEKSTQAMARDAPLGDRYGMAYSGTLVVHGQGTGIVVCTGSATELGNINRMLAGIRTLTTPLLRQIDRFGRMLALAILAMAVMTFLGGTLWRGHAPAEMFMMVVALAASAIPEGLPAIMTVTLALGVQRMARHNAIVRRLPAVETLGSVTVICSDKTGTLTRNEMTIQRMVCGGHVFDVGGVGYAPVGDVSIDGRLIDIGHYPALSQAIRAGVLCNDARLREEDGTWLVEGDPTEGALLVLGAKTGLAQKATEAAWPRIDSIPFESERRFMATHHRDANGASWIVVKGAPERILDMCARELTHGGERPLDIDHWRRMATDTGAQGLRLLALAYRRGGPVADRLNIADVEGGYTMLALAGIVDPPREEAIQAIRECHRAGIRVKMITGDHGETARAIGAQLGIGMNKPDVTGAEIALMDDAALRRVAMEIDVFARTSPEHKLRLVQALQDDGQVVAMTGDGVNDAPALKRADVGVAMGLKGTETAKEASDIVLADDNFATIARAVREGRAVYDNLKKFILFMLPTNGGEALVVIAAILFELTLPLTPAQVLWINMVTSSTLGLALAFEPAERDIMTRPPRPPGDALLSGFFVWRVLMVSVLMMTGALGLFLWELASGTGIETARTMAVNAVVAAEMFYLFNSRSITAPVTTREGLTGNPYVLMAVAACIPLQLAFTHLPAMQGIFGSADLSAFEWLKVVGAGLMVFVLAEVEKTIIRRTGRSRFARPLQGAPDTMVAPQGRIDTIHLPADTRSSTAAIEKEPPHRSLRPVDDKGA</sequence>
<dbReference type="SUPFAM" id="SSF81665">
    <property type="entry name" value="Calcium ATPase, transmembrane domain M"/>
    <property type="match status" value="1"/>
</dbReference>
<evidence type="ECO:0000256" key="11">
    <source>
        <dbReference type="SAM" id="MobiDB-lite"/>
    </source>
</evidence>
<evidence type="ECO:0000256" key="1">
    <source>
        <dbReference type="ARBA" id="ARBA00004651"/>
    </source>
</evidence>
<keyword evidence="8" id="KW-1278">Translocase</keyword>
<dbReference type="EMBL" id="QOKW01000054">
    <property type="protein sequence ID" value="KAA0675756.1"/>
    <property type="molecule type" value="Genomic_DNA"/>
</dbReference>
<keyword evidence="6" id="KW-0547">Nucleotide-binding</keyword>
<dbReference type="GO" id="GO:0005886">
    <property type="term" value="C:plasma membrane"/>
    <property type="evidence" value="ECO:0007669"/>
    <property type="project" value="UniProtKB-SubCell"/>
</dbReference>
<keyword evidence="9 12" id="KW-1133">Transmembrane helix</keyword>
<evidence type="ECO:0000256" key="9">
    <source>
        <dbReference type="ARBA" id="ARBA00022989"/>
    </source>
</evidence>
<dbReference type="GO" id="GO:0140352">
    <property type="term" value="P:export from cell"/>
    <property type="evidence" value="ECO:0007669"/>
    <property type="project" value="UniProtKB-ARBA"/>
</dbReference>
<dbReference type="Pfam" id="PF00690">
    <property type="entry name" value="Cation_ATPase_N"/>
    <property type="match status" value="1"/>
</dbReference>
<keyword evidence="10 12" id="KW-0472">Membrane</keyword>
<comment type="caution">
    <text evidence="14">The sequence shown here is derived from an EMBL/GenBank/DDBJ whole genome shotgun (WGS) entry which is preliminary data.</text>
</comment>
<dbReference type="RefSeq" id="WP_149472512.1">
    <property type="nucleotide sequence ID" value="NZ_QOKW01000054.1"/>
</dbReference>
<evidence type="ECO:0000256" key="5">
    <source>
        <dbReference type="ARBA" id="ARBA00022723"/>
    </source>
</evidence>
<dbReference type="InterPro" id="IPR059000">
    <property type="entry name" value="ATPase_P-type_domA"/>
</dbReference>
<feature type="transmembrane region" description="Helical" evidence="12">
    <location>
        <begin position="738"/>
        <end position="759"/>
    </location>
</feature>
<feature type="domain" description="Cation-transporting P-type ATPase N-terminal" evidence="13">
    <location>
        <begin position="53"/>
        <end position="126"/>
    </location>
</feature>
<evidence type="ECO:0000256" key="3">
    <source>
        <dbReference type="ARBA" id="ARBA00022475"/>
    </source>
</evidence>
<feature type="transmembrane region" description="Helical" evidence="12">
    <location>
        <begin position="811"/>
        <end position="831"/>
    </location>
</feature>
<dbReference type="GO" id="GO:0015662">
    <property type="term" value="F:P-type ion transporter activity"/>
    <property type="evidence" value="ECO:0007669"/>
    <property type="project" value="UniProtKB-ARBA"/>
</dbReference>
<dbReference type="GO" id="GO:0005524">
    <property type="term" value="F:ATP binding"/>
    <property type="evidence" value="ECO:0007669"/>
    <property type="project" value="UniProtKB-KW"/>
</dbReference>
<dbReference type="FunFam" id="2.70.150.10:FF:000016">
    <property type="entry name" value="Calcium-transporting P-type ATPase putative"/>
    <property type="match status" value="1"/>
</dbReference>
<feature type="transmembrane region" description="Helical" evidence="12">
    <location>
        <begin position="126"/>
        <end position="146"/>
    </location>
</feature>
<evidence type="ECO:0000256" key="10">
    <source>
        <dbReference type="ARBA" id="ARBA00023136"/>
    </source>
</evidence>
<evidence type="ECO:0000256" key="7">
    <source>
        <dbReference type="ARBA" id="ARBA00022840"/>
    </source>
</evidence>
<dbReference type="Pfam" id="PF13246">
    <property type="entry name" value="Cation_ATPase"/>
    <property type="match status" value="1"/>
</dbReference>
<dbReference type="Pfam" id="PF00689">
    <property type="entry name" value="Cation_ATPase_C"/>
    <property type="match status" value="1"/>
</dbReference>
<feature type="transmembrane region" description="Helical" evidence="12">
    <location>
        <begin position="99"/>
        <end position="120"/>
    </location>
</feature>
<dbReference type="OrthoDB" id="391538at2"/>
<dbReference type="GO" id="GO:0046872">
    <property type="term" value="F:metal ion binding"/>
    <property type="evidence" value="ECO:0007669"/>
    <property type="project" value="UniProtKB-KW"/>
</dbReference>
<keyword evidence="4 12" id="KW-0812">Transmembrane</keyword>
<dbReference type="GO" id="GO:0016887">
    <property type="term" value="F:ATP hydrolysis activity"/>
    <property type="evidence" value="ECO:0007669"/>
    <property type="project" value="InterPro"/>
</dbReference>
<feature type="transmembrane region" description="Helical" evidence="12">
    <location>
        <begin position="880"/>
        <end position="900"/>
    </location>
</feature>
<feature type="region of interest" description="Disordered" evidence="11">
    <location>
        <begin position="22"/>
        <end position="45"/>
    </location>
</feature>
<dbReference type="PROSITE" id="PS00154">
    <property type="entry name" value="ATPASE_E1_E2"/>
    <property type="match status" value="1"/>
</dbReference>
<evidence type="ECO:0000256" key="6">
    <source>
        <dbReference type="ARBA" id="ARBA00022741"/>
    </source>
</evidence>
<keyword evidence="5" id="KW-0479">Metal-binding</keyword>
<dbReference type="PRINTS" id="PR00120">
    <property type="entry name" value="HATPASE"/>
</dbReference>
<feature type="transmembrane region" description="Helical" evidence="12">
    <location>
        <begin position="771"/>
        <end position="790"/>
    </location>
</feature>
<dbReference type="FunFam" id="3.40.50.1000:FF:000028">
    <property type="entry name" value="Calcium-transporting P-type ATPase, putative"/>
    <property type="match status" value="1"/>
</dbReference>
<dbReference type="SFLD" id="SFLDF00027">
    <property type="entry name" value="p-type_atpase"/>
    <property type="match status" value="1"/>
</dbReference>
<dbReference type="Gene3D" id="3.40.50.1000">
    <property type="entry name" value="HAD superfamily/HAD-like"/>
    <property type="match status" value="1"/>
</dbReference>
<dbReference type="Pfam" id="PF00122">
    <property type="entry name" value="E1-E2_ATPase"/>
    <property type="match status" value="1"/>
</dbReference>
<dbReference type="Pfam" id="PF08282">
    <property type="entry name" value="Hydrolase_3"/>
    <property type="match status" value="1"/>
</dbReference>
<dbReference type="InterPro" id="IPR001757">
    <property type="entry name" value="P_typ_ATPase"/>
</dbReference>
<feature type="compositionally biased region" description="Polar residues" evidence="11">
    <location>
        <begin position="33"/>
        <end position="45"/>
    </location>
</feature>
<dbReference type="PANTHER" id="PTHR42861">
    <property type="entry name" value="CALCIUM-TRANSPORTING ATPASE"/>
    <property type="match status" value="1"/>
</dbReference>
<dbReference type="Gene3D" id="3.40.1110.10">
    <property type="entry name" value="Calcium-transporting ATPase, cytoplasmic domain N"/>
    <property type="match status" value="1"/>
</dbReference>
<dbReference type="CDD" id="cd02080">
    <property type="entry name" value="P-type_ATPase_cation"/>
    <property type="match status" value="1"/>
</dbReference>
<feature type="transmembrane region" description="Helical" evidence="12">
    <location>
        <begin position="843"/>
        <end position="860"/>
    </location>
</feature>
<proteinExistence type="inferred from homology"/>
<accession>A0A9W7KNP6</accession>
<evidence type="ECO:0000256" key="12">
    <source>
        <dbReference type="SAM" id="Phobius"/>
    </source>
</evidence>
<dbReference type="AlphaFoldDB" id="A0A9W7KNP6"/>
<evidence type="ECO:0000313" key="15">
    <source>
        <dbReference type="Proteomes" id="UP000480854"/>
    </source>
</evidence>
<dbReference type="SUPFAM" id="SSF81653">
    <property type="entry name" value="Calcium ATPase, transduction domain A"/>
    <property type="match status" value="1"/>
</dbReference>
<keyword evidence="7" id="KW-0067">ATP-binding</keyword>
<dbReference type="PRINTS" id="PR00119">
    <property type="entry name" value="CATATPASE"/>
</dbReference>
<keyword evidence="3" id="KW-1003">Cell membrane</keyword>
<comment type="similarity">
    <text evidence="2">Belongs to the cation transport ATPase (P-type) (TC 3.A.3) family. Type IIA subfamily.</text>
</comment>
<dbReference type="InterPro" id="IPR004014">
    <property type="entry name" value="ATPase_P-typ_cation-transptr_N"/>
</dbReference>
<evidence type="ECO:0000256" key="2">
    <source>
        <dbReference type="ARBA" id="ARBA00005675"/>
    </source>
</evidence>
<dbReference type="InterPro" id="IPR023298">
    <property type="entry name" value="ATPase_P-typ_TM_dom_sf"/>
</dbReference>
<gene>
    <name evidence="14" type="ORF">DS843_30115</name>
</gene>